<dbReference type="InterPro" id="IPR040521">
    <property type="entry name" value="KDZ"/>
</dbReference>
<dbReference type="Proteomes" id="UP000054270">
    <property type="component" value="Unassembled WGS sequence"/>
</dbReference>
<dbReference type="Pfam" id="PF18758">
    <property type="entry name" value="KDZ"/>
    <property type="match status" value="1"/>
</dbReference>
<dbReference type="EMBL" id="KN817575">
    <property type="protein sequence ID" value="KJA19637.1"/>
    <property type="molecule type" value="Genomic_DNA"/>
</dbReference>
<reference evidence="2" key="1">
    <citation type="submission" date="2014-04" db="EMBL/GenBank/DDBJ databases">
        <title>Evolutionary Origins and Diversification of the Mycorrhizal Mutualists.</title>
        <authorList>
            <consortium name="DOE Joint Genome Institute"/>
            <consortium name="Mycorrhizal Genomics Consortium"/>
            <person name="Kohler A."/>
            <person name="Kuo A."/>
            <person name="Nagy L.G."/>
            <person name="Floudas D."/>
            <person name="Copeland A."/>
            <person name="Barry K.W."/>
            <person name="Cichocki N."/>
            <person name="Veneault-Fourrey C."/>
            <person name="LaButti K."/>
            <person name="Lindquist E.A."/>
            <person name="Lipzen A."/>
            <person name="Lundell T."/>
            <person name="Morin E."/>
            <person name="Murat C."/>
            <person name="Riley R."/>
            <person name="Ohm R."/>
            <person name="Sun H."/>
            <person name="Tunlid A."/>
            <person name="Henrissat B."/>
            <person name="Grigoriev I.V."/>
            <person name="Hibbett D.S."/>
            <person name="Martin F."/>
        </authorList>
    </citation>
    <scope>NUCLEOTIDE SEQUENCE [LARGE SCALE GENOMIC DNA]</scope>
    <source>
        <strain evidence="2">FD-334 SS-4</strain>
    </source>
</reference>
<dbReference type="PANTHER" id="PTHR33096">
    <property type="entry name" value="CXC2 DOMAIN-CONTAINING PROTEIN"/>
    <property type="match status" value="1"/>
</dbReference>
<feature type="non-terminal residue" evidence="1">
    <location>
        <position position="1"/>
    </location>
</feature>
<keyword evidence="2" id="KW-1185">Reference proteome</keyword>
<proteinExistence type="predicted"/>
<evidence type="ECO:0000313" key="2">
    <source>
        <dbReference type="Proteomes" id="UP000054270"/>
    </source>
</evidence>
<gene>
    <name evidence="1" type="ORF">HYPSUDRAFT_143404</name>
</gene>
<sequence length="114" mass="12917">DIMCAFVKMLGTSALGPRVAAMNLQGIVPAFHGHAHNRLCQVHWHPLYTEGVGLEDLEGCERTFHKSNELASGTRLATPFHRMQEIEEHWNFIDIDKHAASGNFIYQNYRQALT</sequence>
<name>A0A0D2KYU1_HYPSF</name>
<accession>A0A0D2KYU1</accession>
<protein>
    <submittedName>
        <fullName evidence="1">Uncharacterized protein</fullName>
    </submittedName>
</protein>
<dbReference type="PANTHER" id="PTHR33096:SF1">
    <property type="entry name" value="CXC1-LIKE CYSTEINE CLUSTER ASSOCIATED WITH KDZ TRANSPOSASES DOMAIN-CONTAINING PROTEIN"/>
    <property type="match status" value="1"/>
</dbReference>
<evidence type="ECO:0000313" key="1">
    <source>
        <dbReference type="EMBL" id="KJA19637.1"/>
    </source>
</evidence>
<dbReference type="OMA" id="CERTFHK"/>
<organism evidence="1 2">
    <name type="scientific">Hypholoma sublateritium (strain FD-334 SS-4)</name>
    <dbReference type="NCBI Taxonomy" id="945553"/>
    <lineage>
        <taxon>Eukaryota</taxon>
        <taxon>Fungi</taxon>
        <taxon>Dikarya</taxon>
        <taxon>Basidiomycota</taxon>
        <taxon>Agaricomycotina</taxon>
        <taxon>Agaricomycetes</taxon>
        <taxon>Agaricomycetidae</taxon>
        <taxon>Agaricales</taxon>
        <taxon>Agaricineae</taxon>
        <taxon>Strophariaceae</taxon>
        <taxon>Hypholoma</taxon>
    </lineage>
</organism>
<dbReference type="AlphaFoldDB" id="A0A0D2KYU1"/>
<dbReference type="STRING" id="945553.A0A0D2KYU1"/>
<dbReference type="OrthoDB" id="3251205at2759"/>